<keyword evidence="3" id="KW-1185">Reference proteome</keyword>
<name>A0AAW1V0P1_9CUCU</name>
<comment type="caution">
    <text evidence="2">The sequence shown here is derived from an EMBL/GenBank/DDBJ whole genome shotgun (WGS) entry which is preliminary data.</text>
</comment>
<reference evidence="2 3" key="1">
    <citation type="submission" date="2023-03" db="EMBL/GenBank/DDBJ databases">
        <title>Genome insight into feeding habits of ladybird beetles.</title>
        <authorList>
            <person name="Li H.-S."/>
            <person name="Huang Y.-H."/>
            <person name="Pang H."/>
        </authorList>
    </citation>
    <scope>NUCLEOTIDE SEQUENCE [LARGE SCALE GENOMIC DNA]</scope>
    <source>
        <strain evidence="2">SYSU_2023b</strain>
        <tissue evidence="2">Whole body</tissue>
    </source>
</reference>
<dbReference type="EMBL" id="JARQZJ010000104">
    <property type="protein sequence ID" value="KAK9886995.1"/>
    <property type="molecule type" value="Genomic_DNA"/>
</dbReference>
<evidence type="ECO:0000256" key="1">
    <source>
        <dbReference type="SAM" id="Phobius"/>
    </source>
</evidence>
<keyword evidence="1" id="KW-1133">Transmembrane helix</keyword>
<feature type="transmembrane region" description="Helical" evidence="1">
    <location>
        <begin position="34"/>
        <end position="51"/>
    </location>
</feature>
<keyword evidence="1" id="KW-0812">Transmembrane</keyword>
<proteinExistence type="predicted"/>
<dbReference type="Proteomes" id="UP001431783">
    <property type="component" value="Unassembled WGS sequence"/>
</dbReference>
<dbReference type="AlphaFoldDB" id="A0AAW1V0P1"/>
<protein>
    <submittedName>
        <fullName evidence="2">Uncharacterized protein</fullName>
    </submittedName>
</protein>
<accession>A0AAW1V0P1</accession>
<evidence type="ECO:0000313" key="3">
    <source>
        <dbReference type="Proteomes" id="UP001431783"/>
    </source>
</evidence>
<organism evidence="2 3">
    <name type="scientific">Henosepilachna vigintioctopunctata</name>
    <dbReference type="NCBI Taxonomy" id="420089"/>
    <lineage>
        <taxon>Eukaryota</taxon>
        <taxon>Metazoa</taxon>
        <taxon>Ecdysozoa</taxon>
        <taxon>Arthropoda</taxon>
        <taxon>Hexapoda</taxon>
        <taxon>Insecta</taxon>
        <taxon>Pterygota</taxon>
        <taxon>Neoptera</taxon>
        <taxon>Endopterygota</taxon>
        <taxon>Coleoptera</taxon>
        <taxon>Polyphaga</taxon>
        <taxon>Cucujiformia</taxon>
        <taxon>Coccinelloidea</taxon>
        <taxon>Coccinellidae</taxon>
        <taxon>Epilachninae</taxon>
        <taxon>Epilachnini</taxon>
        <taxon>Henosepilachna</taxon>
    </lineage>
</organism>
<sequence length="99" mass="11829">MINEEKRFKMEFDVCSYSTILLIQYLFFEKSIEINPLFSIFFIMIITYSFIEIQDFVNFLFYIGNASSKSVHIFHSIFTDFKTSAKFNLLSLEKLSYKL</sequence>
<evidence type="ECO:0000313" key="2">
    <source>
        <dbReference type="EMBL" id="KAK9886995.1"/>
    </source>
</evidence>
<gene>
    <name evidence="2" type="ORF">WA026_019914</name>
</gene>
<keyword evidence="1" id="KW-0472">Membrane</keyword>